<reference evidence="1" key="1">
    <citation type="journal article" date="2015" name="Nature">
        <title>Complex archaea that bridge the gap between prokaryotes and eukaryotes.</title>
        <authorList>
            <person name="Spang A."/>
            <person name="Saw J.H."/>
            <person name="Jorgensen S.L."/>
            <person name="Zaremba-Niedzwiedzka K."/>
            <person name="Martijn J."/>
            <person name="Lind A.E."/>
            <person name="van Eijk R."/>
            <person name="Schleper C."/>
            <person name="Guy L."/>
            <person name="Ettema T.J."/>
        </authorList>
    </citation>
    <scope>NUCLEOTIDE SEQUENCE</scope>
</reference>
<accession>A0A0F9AVC1</accession>
<dbReference type="AlphaFoldDB" id="A0A0F9AVC1"/>
<gene>
    <name evidence="1" type="ORF">LCGC14_2866480</name>
</gene>
<organism evidence="1">
    <name type="scientific">marine sediment metagenome</name>
    <dbReference type="NCBI Taxonomy" id="412755"/>
    <lineage>
        <taxon>unclassified sequences</taxon>
        <taxon>metagenomes</taxon>
        <taxon>ecological metagenomes</taxon>
    </lineage>
</organism>
<evidence type="ECO:0000313" key="1">
    <source>
        <dbReference type="EMBL" id="KKK76161.1"/>
    </source>
</evidence>
<proteinExistence type="predicted"/>
<feature type="non-terminal residue" evidence="1">
    <location>
        <position position="1"/>
    </location>
</feature>
<sequence>LRSIYKNGDFEYPLDETSIILEVKKGKLDFMSFVQPELEKVISEVEELSVASNFPDKCNKDFWDDWLVEVYEEFVL</sequence>
<protein>
    <submittedName>
        <fullName evidence="1">Uncharacterized protein</fullName>
    </submittedName>
</protein>
<comment type="caution">
    <text evidence="1">The sequence shown here is derived from an EMBL/GenBank/DDBJ whole genome shotgun (WGS) entry which is preliminary data.</text>
</comment>
<name>A0A0F9AVC1_9ZZZZ</name>
<dbReference type="EMBL" id="LAZR01055531">
    <property type="protein sequence ID" value="KKK76161.1"/>
    <property type="molecule type" value="Genomic_DNA"/>
</dbReference>